<proteinExistence type="predicted"/>
<dbReference type="AlphaFoldDB" id="A0A0E9STE4"/>
<reference evidence="1" key="2">
    <citation type="journal article" date="2015" name="Fish Shellfish Immunol.">
        <title>Early steps in the European eel (Anguilla anguilla)-Vibrio vulnificus interaction in the gills: Role of the RtxA13 toxin.</title>
        <authorList>
            <person name="Callol A."/>
            <person name="Pajuelo D."/>
            <person name="Ebbesson L."/>
            <person name="Teles M."/>
            <person name="MacKenzie S."/>
            <person name="Amaro C."/>
        </authorList>
    </citation>
    <scope>NUCLEOTIDE SEQUENCE</scope>
</reference>
<accession>A0A0E9STE4</accession>
<dbReference type="EMBL" id="GBXM01063991">
    <property type="protein sequence ID" value="JAH44586.1"/>
    <property type="molecule type" value="Transcribed_RNA"/>
</dbReference>
<reference evidence="1" key="1">
    <citation type="submission" date="2014-11" db="EMBL/GenBank/DDBJ databases">
        <authorList>
            <person name="Amaro Gonzalez C."/>
        </authorList>
    </citation>
    <scope>NUCLEOTIDE SEQUENCE</scope>
</reference>
<protein>
    <submittedName>
        <fullName evidence="1">Uncharacterized protein</fullName>
    </submittedName>
</protein>
<evidence type="ECO:0000313" key="1">
    <source>
        <dbReference type="EMBL" id="JAH44586.1"/>
    </source>
</evidence>
<organism evidence="1">
    <name type="scientific">Anguilla anguilla</name>
    <name type="common">European freshwater eel</name>
    <name type="synonym">Muraena anguilla</name>
    <dbReference type="NCBI Taxonomy" id="7936"/>
    <lineage>
        <taxon>Eukaryota</taxon>
        <taxon>Metazoa</taxon>
        <taxon>Chordata</taxon>
        <taxon>Craniata</taxon>
        <taxon>Vertebrata</taxon>
        <taxon>Euteleostomi</taxon>
        <taxon>Actinopterygii</taxon>
        <taxon>Neopterygii</taxon>
        <taxon>Teleostei</taxon>
        <taxon>Anguilliformes</taxon>
        <taxon>Anguillidae</taxon>
        <taxon>Anguilla</taxon>
    </lineage>
</organism>
<name>A0A0E9STE4_ANGAN</name>
<sequence>MQCTNLSKECDNTLMRFLLMCYLTRGCWGGKKTNYKSSTNSNICTYFI</sequence>